<dbReference type="InterPro" id="IPR001792">
    <property type="entry name" value="Acylphosphatase-like_dom"/>
</dbReference>
<dbReference type="NCBIfam" id="TIGR00143">
    <property type="entry name" value="hypF"/>
    <property type="match status" value="1"/>
</dbReference>
<evidence type="ECO:0000256" key="8">
    <source>
        <dbReference type="PIRNR" id="PIRNR006256"/>
    </source>
</evidence>
<dbReference type="InterPro" id="IPR051060">
    <property type="entry name" value="Carbamoyltrans_HypF-like"/>
</dbReference>
<evidence type="ECO:0000256" key="5">
    <source>
        <dbReference type="ARBA" id="ARBA00022771"/>
    </source>
</evidence>
<evidence type="ECO:0000256" key="6">
    <source>
        <dbReference type="ARBA" id="ARBA00022833"/>
    </source>
</evidence>
<dbReference type="SUPFAM" id="SSF55821">
    <property type="entry name" value="YrdC/RibB"/>
    <property type="match status" value="1"/>
</dbReference>
<feature type="active site" evidence="9">
    <location>
        <position position="39"/>
    </location>
</feature>
<dbReference type="PANTHER" id="PTHR42959:SF1">
    <property type="entry name" value="CARBAMOYLTRANSFERASE HYPF"/>
    <property type="match status" value="1"/>
</dbReference>
<dbReference type="Pfam" id="PF22521">
    <property type="entry name" value="HypF_C_2"/>
    <property type="match status" value="1"/>
</dbReference>
<dbReference type="InterPro" id="IPR041440">
    <property type="entry name" value="HypF_C"/>
</dbReference>
<dbReference type="EMBL" id="JAODWD010000003">
    <property type="protein sequence ID" value="MCT7659489.1"/>
    <property type="molecule type" value="Genomic_DNA"/>
</dbReference>
<evidence type="ECO:0000256" key="4">
    <source>
        <dbReference type="ARBA" id="ARBA00022723"/>
    </source>
</evidence>
<keyword evidence="13" id="KW-1185">Reference proteome</keyword>
<dbReference type="GO" id="GO:0016874">
    <property type="term" value="F:ligase activity"/>
    <property type="evidence" value="ECO:0007669"/>
    <property type="project" value="UniProtKB-KW"/>
</dbReference>
<evidence type="ECO:0000256" key="1">
    <source>
        <dbReference type="ARBA" id="ARBA00004711"/>
    </source>
</evidence>
<evidence type="ECO:0000256" key="3">
    <source>
        <dbReference type="ARBA" id="ARBA00022598"/>
    </source>
</evidence>
<dbReference type="PANTHER" id="PTHR42959">
    <property type="entry name" value="CARBAMOYLTRANSFERASE"/>
    <property type="match status" value="1"/>
</dbReference>
<comment type="similarity">
    <text evidence="2 8">Belongs to the carbamoyltransferase HypF family.</text>
</comment>
<sequence length="771" mass="81969">MTARRRLRVRVHGVVQGVGFRPFVYTTAAALGLTGAVRNDSAGAVIEIEGDAAGVDEFLNRLREHPPPLAVVESLDIAHLPPAGGTGFVIAGTSRTGGGRTLTSPDVAMCADCAAEQRDPADRRYRHAFVNCTNCGPRFTIIESLPYDRRATTMAPFALCADCAREYDDPADRRFHAQPVCCPNCGPTLTYRDGRGRTSDGESGLQQARRLLRDGGILAVKGIGGYHLACDAADERAVAELRTRKRRGDKPFAVMAPDMTTARRMVEIDDPPARILCGPQRPIVLLPRRPDAPVATSVAPHNPDLGVLLAYTPLHALLFGLAGDEPGPAVLVMTSGNLAGEPICFTDDDAVKRLSHLADAWLMHDRAIRVPCDDSVIRVVSVGPADKPPDVAQVPIRRSRGYAPLPIALPAPVPPTLAVGADLKNTMAVADGRYAWLSQHIGDMDDLATLSAFDSAQRHLQELTSITPQVIVADSHPMYRSTMWARRNAAGRPVKMVQHHHAHIASVMAEHGLDGSAQVLGFAFDGTGYGPDGAVWGGEVLLANYKGFHRLAHLKYAPLAGGDISVRRPYRMALAHLWNAGISWHPDLAPVSACPPDELKALARQLETGFGCTPTSSMGRLFDAVSALAGVRQVADYEAQAAIELESLTRGIDCGDSAYAFGLDRSTATALIDPTAVLHAVVRDRRAGVSAGMIGARFHCGVADLVADLACAEAEVTQPVALSGGVFQNASLLEMTLTRLHAKGLPVITHRAVPPNDGGIALGQLLVGNAG</sequence>
<protein>
    <recommendedName>
        <fullName evidence="8">Carbamoyltransferase</fullName>
        <ecNumber evidence="8">6.2.-.-</ecNumber>
    </recommendedName>
</protein>
<dbReference type="Gene3D" id="3.30.110.120">
    <property type="match status" value="1"/>
</dbReference>
<name>A0ABT2MB49_9MYCO</name>
<comment type="caution">
    <text evidence="12">The sequence shown here is derived from an EMBL/GenBank/DDBJ whole genome shotgun (WGS) entry which is preliminary data.</text>
</comment>
<proteinExistence type="inferred from homology"/>
<dbReference type="InterPro" id="IPR017968">
    <property type="entry name" value="Acylphosphatase_CS"/>
</dbReference>
<feature type="active site" evidence="9">
    <location>
        <position position="21"/>
    </location>
</feature>
<evidence type="ECO:0000259" key="11">
    <source>
        <dbReference type="PROSITE" id="PS51163"/>
    </source>
</evidence>
<keyword evidence="6" id="KW-0862">Zinc</keyword>
<dbReference type="Proteomes" id="UP001206639">
    <property type="component" value="Unassembled WGS sequence"/>
</dbReference>
<evidence type="ECO:0000256" key="9">
    <source>
        <dbReference type="PROSITE-ProRule" id="PRU00520"/>
    </source>
</evidence>
<dbReference type="Pfam" id="PF00708">
    <property type="entry name" value="Acylphosphatase"/>
    <property type="match status" value="1"/>
</dbReference>
<dbReference type="InterPro" id="IPR055128">
    <property type="entry name" value="HypF_C_2"/>
</dbReference>
<dbReference type="InterPro" id="IPR006070">
    <property type="entry name" value="Sua5-like_dom"/>
</dbReference>
<dbReference type="PIRSF" id="PIRSF006256">
    <property type="entry name" value="CMPcnvr_hdrg_mat"/>
    <property type="match status" value="1"/>
</dbReference>
<evidence type="ECO:0000259" key="10">
    <source>
        <dbReference type="PROSITE" id="PS51160"/>
    </source>
</evidence>
<feature type="domain" description="YrdC-like" evidence="11">
    <location>
        <begin position="202"/>
        <end position="401"/>
    </location>
</feature>
<keyword evidence="4" id="KW-0479">Metal-binding</keyword>
<dbReference type="Gene3D" id="3.90.870.50">
    <property type="match status" value="1"/>
</dbReference>
<keyword evidence="3 12" id="KW-0436">Ligase</keyword>
<comment type="catalytic activity">
    <reaction evidence="9">
        <text>an acyl phosphate + H2O = a carboxylate + phosphate + H(+)</text>
        <dbReference type="Rhea" id="RHEA:14965"/>
        <dbReference type="ChEBI" id="CHEBI:15377"/>
        <dbReference type="ChEBI" id="CHEBI:15378"/>
        <dbReference type="ChEBI" id="CHEBI:29067"/>
        <dbReference type="ChEBI" id="CHEBI:43474"/>
        <dbReference type="ChEBI" id="CHEBI:59918"/>
        <dbReference type="EC" id="3.6.1.7"/>
    </reaction>
</comment>
<dbReference type="EC" id="6.2.-.-" evidence="8"/>
<keyword evidence="5" id="KW-0863">Zinc-finger</keyword>
<dbReference type="InterPro" id="IPR004421">
    <property type="entry name" value="Carbamoyltransferase_HypF"/>
</dbReference>
<dbReference type="InterPro" id="IPR011125">
    <property type="entry name" value="Znf_HypF"/>
</dbReference>
<evidence type="ECO:0000313" key="13">
    <source>
        <dbReference type="Proteomes" id="UP001206639"/>
    </source>
</evidence>
<dbReference type="PROSITE" id="PS00150">
    <property type="entry name" value="ACYLPHOSPHATASE_1"/>
    <property type="match status" value="1"/>
</dbReference>
<evidence type="ECO:0000256" key="2">
    <source>
        <dbReference type="ARBA" id="ARBA00008097"/>
    </source>
</evidence>
<gene>
    <name evidence="12" type="primary">hypF</name>
    <name evidence="12" type="ORF">N4S67_13755</name>
</gene>
<dbReference type="Gene3D" id="3.30.420.40">
    <property type="match status" value="1"/>
</dbReference>
<dbReference type="RefSeq" id="WP_260993528.1">
    <property type="nucleotide sequence ID" value="NZ_JAODWD010000003.1"/>
</dbReference>
<dbReference type="Gene3D" id="3.30.420.360">
    <property type="match status" value="1"/>
</dbReference>
<accession>A0ABT2MB49</accession>
<feature type="domain" description="Acylphosphatase-like" evidence="10">
    <location>
        <begin position="6"/>
        <end position="92"/>
    </location>
</feature>
<comment type="pathway">
    <text evidence="1">Protein modification; [NiFe] hydrogenase maturation.</text>
</comment>
<organism evidence="12 13">
    <name type="scientific">Mycobacterium deserti</name>
    <dbReference type="NCBI Taxonomy" id="2978347"/>
    <lineage>
        <taxon>Bacteria</taxon>
        <taxon>Bacillati</taxon>
        <taxon>Actinomycetota</taxon>
        <taxon>Actinomycetes</taxon>
        <taxon>Mycobacteriales</taxon>
        <taxon>Mycobacteriaceae</taxon>
        <taxon>Mycobacterium</taxon>
    </lineage>
</organism>
<dbReference type="Pfam" id="PF17788">
    <property type="entry name" value="HypF_C"/>
    <property type="match status" value="1"/>
</dbReference>
<comment type="catalytic activity">
    <reaction evidence="7">
        <text>C-terminal L-cysteinyl-[HypE protein] + carbamoyl phosphate + ATP + H2O = C-terminal S-carboxamide-L-cysteinyl-[HypE protein] + AMP + phosphate + diphosphate + H(+)</text>
        <dbReference type="Rhea" id="RHEA:55636"/>
        <dbReference type="Rhea" id="RHEA-COMP:14247"/>
        <dbReference type="Rhea" id="RHEA-COMP:14392"/>
        <dbReference type="ChEBI" id="CHEBI:15377"/>
        <dbReference type="ChEBI" id="CHEBI:15378"/>
        <dbReference type="ChEBI" id="CHEBI:30616"/>
        <dbReference type="ChEBI" id="CHEBI:33019"/>
        <dbReference type="ChEBI" id="CHEBI:43474"/>
        <dbReference type="ChEBI" id="CHEBI:58228"/>
        <dbReference type="ChEBI" id="CHEBI:76913"/>
        <dbReference type="ChEBI" id="CHEBI:139126"/>
        <dbReference type="ChEBI" id="CHEBI:456215"/>
    </reaction>
</comment>
<dbReference type="SUPFAM" id="SSF54975">
    <property type="entry name" value="Acylphosphatase/BLUF domain-like"/>
    <property type="match status" value="1"/>
</dbReference>
<dbReference type="Pfam" id="PF07503">
    <property type="entry name" value="zf-HYPF"/>
    <property type="match status" value="2"/>
</dbReference>
<dbReference type="Pfam" id="PF01300">
    <property type="entry name" value="Sua5_yciO_yrdC"/>
    <property type="match status" value="1"/>
</dbReference>
<evidence type="ECO:0000256" key="7">
    <source>
        <dbReference type="ARBA" id="ARBA00048220"/>
    </source>
</evidence>
<reference evidence="13" key="1">
    <citation type="submission" date="2023-07" db="EMBL/GenBank/DDBJ databases">
        <authorList>
            <person name="Deng Y."/>
            <person name="Zhang Y.-Q."/>
        </authorList>
    </citation>
    <scope>NUCLEOTIDE SEQUENCE [LARGE SCALE GENOMIC DNA]</scope>
    <source>
        <strain evidence="13">CPCC 205710</strain>
    </source>
</reference>
<dbReference type="InterPro" id="IPR017945">
    <property type="entry name" value="DHBP_synth_RibB-like_a/b_dom"/>
</dbReference>
<dbReference type="PROSITE" id="PS51160">
    <property type="entry name" value="ACYLPHOSPHATASE_3"/>
    <property type="match status" value="1"/>
</dbReference>
<dbReference type="PROSITE" id="PS51163">
    <property type="entry name" value="YRDC"/>
    <property type="match status" value="1"/>
</dbReference>
<keyword evidence="9" id="KW-0378">Hydrolase</keyword>
<dbReference type="InterPro" id="IPR036046">
    <property type="entry name" value="Acylphosphatase-like_dom_sf"/>
</dbReference>
<evidence type="ECO:0000313" key="12">
    <source>
        <dbReference type="EMBL" id="MCT7659489.1"/>
    </source>
</evidence>